<keyword evidence="4" id="KW-0597">Phosphoprotein</keyword>
<feature type="transmembrane region" description="Helical" evidence="13">
    <location>
        <begin position="113"/>
        <end position="131"/>
    </location>
</feature>
<evidence type="ECO:0000313" key="15">
    <source>
        <dbReference type="EMBL" id="TKS81273.1"/>
    </source>
</evidence>
<comment type="subcellular location">
    <subcellularLocation>
        <location evidence="1">Cell membrane</location>
        <topology evidence="1">Multi-pass membrane protein</topology>
    </subcellularLocation>
</comment>
<dbReference type="GO" id="GO:0004878">
    <property type="term" value="F:complement component C5a receptor activity"/>
    <property type="evidence" value="ECO:0007669"/>
    <property type="project" value="TreeGrafter"/>
</dbReference>
<feature type="transmembrane region" description="Helical" evidence="13">
    <location>
        <begin position="199"/>
        <end position="221"/>
    </location>
</feature>
<feature type="transmembrane region" description="Helical" evidence="13">
    <location>
        <begin position="152"/>
        <end position="172"/>
    </location>
</feature>
<dbReference type="Gene3D" id="1.20.1070.10">
    <property type="entry name" value="Rhodopsin 7-helix transmembrane proteins"/>
    <property type="match status" value="1"/>
</dbReference>
<dbReference type="OrthoDB" id="9835842at2759"/>
<protein>
    <submittedName>
        <fullName evidence="15">C5a anaphylatoxin chemotactic receptor 1</fullName>
    </submittedName>
</protein>
<evidence type="ECO:0000313" key="16">
    <source>
        <dbReference type="Proteomes" id="UP000298787"/>
    </source>
</evidence>
<dbReference type="EMBL" id="CM014090">
    <property type="protein sequence ID" value="TKS81273.1"/>
    <property type="molecule type" value="Genomic_DNA"/>
</dbReference>
<dbReference type="PRINTS" id="PR00426">
    <property type="entry name" value="C5ANPHYLTXNR"/>
</dbReference>
<feature type="transmembrane region" description="Helical" evidence="13">
    <location>
        <begin position="242"/>
        <end position="260"/>
    </location>
</feature>
<evidence type="ECO:0000256" key="2">
    <source>
        <dbReference type="ARBA" id="ARBA00022475"/>
    </source>
</evidence>
<dbReference type="GO" id="GO:0006954">
    <property type="term" value="P:inflammatory response"/>
    <property type="evidence" value="ECO:0007669"/>
    <property type="project" value="TreeGrafter"/>
</dbReference>
<dbReference type="PROSITE" id="PS50262">
    <property type="entry name" value="G_PROTEIN_RECEP_F1_2"/>
    <property type="match status" value="1"/>
</dbReference>
<evidence type="ECO:0000256" key="6">
    <source>
        <dbReference type="ARBA" id="ARBA00022989"/>
    </source>
</evidence>
<evidence type="ECO:0000256" key="9">
    <source>
        <dbReference type="ARBA" id="ARBA00023157"/>
    </source>
</evidence>
<comment type="similarity">
    <text evidence="12">Belongs to the chemokine-like receptor (CMKLR) family.</text>
</comment>
<keyword evidence="9" id="KW-1015">Disulfide bond</keyword>
<evidence type="ECO:0000256" key="12">
    <source>
        <dbReference type="ARBA" id="ARBA00025736"/>
    </source>
</evidence>
<keyword evidence="16" id="KW-1185">Reference proteome</keyword>
<dbReference type="GO" id="GO:0007200">
    <property type="term" value="P:phospholipase C-activating G protein-coupled receptor signaling pathway"/>
    <property type="evidence" value="ECO:0007669"/>
    <property type="project" value="TreeGrafter"/>
</dbReference>
<evidence type="ECO:0000256" key="1">
    <source>
        <dbReference type="ARBA" id="ARBA00004651"/>
    </source>
</evidence>
<name>A0A4U5V0W7_COLLU</name>
<dbReference type="SUPFAM" id="SSF81321">
    <property type="entry name" value="Family A G protein-coupled receptor-like"/>
    <property type="match status" value="1"/>
</dbReference>
<dbReference type="GO" id="GO:0004930">
    <property type="term" value="F:G protein-coupled receptor activity"/>
    <property type="evidence" value="ECO:0007669"/>
    <property type="project" value="UniProtKB-KW"/>
</dbReference>
<gene>
    <name evidence="15" type="ORF">D9C73_015378</name>
</gene>
<keyword evidence="6 13" id="KW-1133">Transmembrane helix</keyword>
<evidence type="ECO:0000256" key="10">
    <source>
        <dbReference type="ARBA" id="ARBA00023170"/>
    </source>
</evidence>
<dbReference type="Proteomes" id="UP000298787">
    <property type="component" value="Chromosome 13"/>
</dbReference>
<dbReference type="InterPro" id="IPR002234">
    <property type="entry name" value="Anphylx_rcpt_C3a/C5a1-2"/>
</dbReference>
<dbReference type="GO" id="GO:0006935">
    <property type="term" value="P:chemotaxis"/>
    <property type="evidence" value="ECO:0007669"/>
    <property type="project" value="UniProtKB-KW"/>
</dbReference>
<keyword evidence="8 13" id="KW-0472">Membrane</keyword>
<proteinExistence type="inferred from homology"/>
<evidence type="ECO:0000256" key="3">
    <source>
        <dbReference type="ARBA" id="ARBA00022500"/>
    </source>
</evidence>
<dbReference type="Pfam" id="PF00001">
    <property type="entry name" value="7tm_1"/>
    <property type="match status" value="1"/>
</dbReference>
<dbReference type="InterPro" id="IPR000826">
    <property type="entry name" value="Formyl_rcpt-rel"/>
</dbReference>
<dbReference type="AlphaFoldDB" id="A0A4U5V0W7"/>
<evidence type="ECO:0000256" key="13">
    <source>
        <dbReference type="SAM" id="Phobius"/>
    </source>
</evidence>
<evidence type="ECO:0000256" key="8">
    <source>
        <dbReference type="ARBA" id="ARBA00023136"/>
    </source>
</evidence>
<dbReference type="PRINTS" id="PR01104">
    <property type="entry name" value="ANPHYLATOXNR"/>
</dbReference>
<keyword evidence="3" id="KW-0145">Chemotaxis</keyword>
<dbReference type="InterPro" id="IPR017452">
    <property type="entry name" value="GPCR_Rhodpsn_7TM"/>
</dbReference>
<dbReference type="InterPro" id="IPR000276">
    <property type="entry name" value="GPCR_Rhodpsn"/>
</dbReference>
<keyword evidence="7" id="KW-0297">G-protein coupled receptor</keyword>
<feature type="domain" description="G-protein coupled receptors family 1 profile" evidence="14">
    <location>
        <begin position="53"/>
        <end position="299"/>
    </location>
</feature>
<keyword evidence="2" id="KW-1003">Cell membrane</keyword>
<feature type="transmembrane region" description="Helical" evidence="13">
    <location>
        <begin position="37"/>
        <end position="60"/>
    </location>
</feature>
<keyword evidence="10 15" id="KW-0675">Receptor</keyword>
<feature type="transmembrane region" description="Helical" evidence="13">
    <location>
        <begin position="72"/>
        <end position="93"/>
    </location>
</feature>
<keyword evidence="5 13" id="KW-0812">Transmembrane</keyword>
<evidence type="ECO:0000256" key="11">
    <source>
        <dbReference type="ARBA" id="ARBA00023224"/>
    </source>
</evidence>
<dbReference type="STRING" id="240159.A0A4U5V0W7"/>
<evidence type="ECO:0000259" key="14">
    <source>
        <dbReference type="PROSITE" id="PS50262"/>
    </source>
</evidence>
<accession>A0A4U5V0W7</accession>
<dbReference type="GO" id="GO:0005886">
    <property type="term" value="C:plasma membrane"/>
    <property type="evidence" value="ECO:0007669"/>
    <property type="project" value="UniProtKB-SubCell"/>
</dbReference>
<evidence type="ECO:0000256" key="7">
    <source>
        <dbReference type="ARBA" id="ARBA00023040"/>
    </source>
</evidence>
<dbReference type="PRINTS" id="PR00237">
    <property type="entry name" value="GPCRRHODOPSN"/>
</dbReference>
<reference evidence="15 16" key="1">
    <citation type="submission" date="2019-01" db="EMBL/GenBank/DDBJ databases">
        <title>Genome Assembly of Collichthys lucidus.</title>
        <authorList>
            <person name="Cai M."/>
            <person name="Xiao S."/>
        </authorList>
    </citation>
    <scope>NUCLEOTIDE SEQUENCE [LARGE SCALE GENOMIC DNA]</scope>
    <source>
        <strain evidence="15">JT15FE1705JMU</strain>
        <tissue evidence="15">Muscle</tissue>
    </source>
</reference>
<dbReference type="PANTHER" id="PTHR24225:SF56">
    <property type="entry name" value="C5A ANAPHYLATOXIN CHEMOTACTIC RECEPTOR 1"/>
    <property type="match status" value="1"/>
</dbReference>
<keyword evidence="11" id="KW-0807">Transducer</keyword>
<organism evidence="15 16">
    <name type="scientific">Collichthys lucidus</name>
    <name type="common">Big head croaker</name>
    <name type="synonym">Sciaena lucida</name>
    <dbReference type="NCBI Taxonomy" id="240159"/>
    <lineage>
        <taxon>Eukaryota</taxon>
        <taxon>Metazoa</taxon>
        <taxon>Chordata</taxon>
        <taxon>Craniata</taxon>
        <taxon>Vertebrata</taxon>
        <taxon>Euteleostomi</taxon>
        <taxon>Actinopterygii</taxon>
        <taxon>Neopterygii</taxon>
        <taxon>Teleostei</taxon>
        <taxon>Neoteleostei</taxon>
        <taxon>Acanthomorphata</taxon>
        <taxon>Eupercaria</taxon>
        <taxon>Sciaenidae</taxon>
        <taxon>Collichthys</taxon>
    </lineage>
</organism>
<dbReference type="PANTHER" id="PTHR24225">
    <property type="entry name" value="CHEMOTACTIC RECEPTOR"/>
    <property type="match status" value="1"/>
</dbReference>
<evidence type="ECO:0000256" key="5">
    <source>
        <dbReference type="ARBA" id="ARBA00022692"/>
    </source>
</evidence>
<sequence>MDQYNPEDIFQNNFTDDNYIFPVFPETFTPEITPIQIVSMVLYGLVFLLGVPGNAVVVWVTGFCMQRSVTSLWFLNLALADLLCCLSLPLLIVPLAHDDHWHFGPLACTLIKGLFYLVMYCSVLQLVLISVDRWMLVSRPVWCQNNRRPKQAACMCVAVWFLALIGSIPQFIHTKEVEAGDEKRECGTVYHGISKWLIISYRFVVGFLLPFLVIVVCHWVVYRKAESGMTRGRTRSKRTLKIIIAVVVSFFLCWLPLHILDFLDLITPRTSPHSPNIYNAQGFALCLAYFNSCLNPLLYVCLGRGFKDSVNRSLRNMLHFINEDTAARVSVTNNDTKSTSNETTKI</sequence>
<dbReference type="GO" id="GO:0007204">
    <property type="term" value="P:positive regulation of cytosolic calcium ion concentration"/>
    <property type="evidence" value="ECO:0007669"/>
    <property type="project" value="TreeGrafter"/>
</dbReference>
<feature type="transmembrane region" description="Helical" evidence="13">
    <location>
        <begin position="280"/>
        <end position="302"/>
    </location>
</feature>
<dbReference type="FunFam" id="1.20.1070.10:FF:000034">
    <property type="entry name" value="G-protein coupled receptor 1"/>
    <property type="match status" value="1"/>
</dbReference>
<evidence type="ECO:0000256" key="4">
    <source>
        <dbReference type="ARBA" id="ARBA00022553"/>
    </source>
</evidence>